<name>A0A8S4RLX1_9NEOP</name>
<comment type="caution">
    <text evidence="1">The sequence shown here is derived from an EMBL/GenBank/DDBJ whole genome shotgun (WGS) entry which is preliminary data.</text>
</comment>
<protein>
    <submittedName>
        <fullName evidence="1">Jg9817 protein</fullName>
    </submittedName>
</protein>
<organism evidence="1 2">
    <name type="scientific">Pararge aegeria aegeria</name>
    <dbReference type="NCBI Taxonomy" id="348720"/>
    <lineage>
        <taxon>Eukaryota</taxon>
        <taxon>Metazoa</taxon>
        <taxon>Ecdysozoa</taxon>
        <taxon>Arthropoda</taxon>
        <taxon>Hexapoda</taxon>
        <taxon>Insecta</taxon>
        <taxon>Pterygota</taxon>
        <taxon>Neoptera</taxon>
        <taxon>Endopterygota</taxon>
        <taxon>Lepidoptera</taxon>
        <taxon>Glossata</taxon>
        <taxon>Ditrysia</taxon>
        <taxon>Papilionoidea</taxon>
        <taxon>Nymphalidae</taxon>
        <taxon>Satyrinae</taxon>
        <taxon>Satyrini</taxon>
        <taxon>Parargina</taxon>
        <taxon>Pararge</taxon>
    </lineage>
</organism>
<evidence type="ECO:0000313" key="2">
    <source>
        <dbReference type="Proteomes" id="UP000838756"/>
    </source>
</evidence>
<dbReference type="AlphaFoldDB" id="A0A8S4RLX1"/>
<reference evidence="1" key="1">
    <citation type="submission" date="2022-03" db="EMBL/GenBank/DDBJ databases">
        <authorList>
            <person name="Lindestad O."/>
        </authorList>
    </citation>
    <scope>NUCLEOTIDE SEQUENCE</scope>
</reference>
<dbReference type="Proteomes" id="UP000838756">
    <property type="component" value="Unassembled WGS sequence"/>
</dbReference>
<sequence length="190" mass="22160">MDVGLLEWRPRTGKRSVGRPPTRWTDDIRRVTESLWRHRPETVYCGTPYKRPMSSSGRRLVEVMIMNTLSSKASEKWESIKKYMEEIIKVKERDEREGRNKTKVTDALTYSKSQKWKWAGYAAVRLITNGQNAHRYGKVQTALENGVDQRSIGQMKLRVWLARTGLKALNRAGWQKKMEEAFTHKGYLVS</sequence>
<dbReference type="EMBL" id="CAKXAJ010025277">
    <property type="protein sequence ID" value="CAH2237564.1"/>
    <property type="molecule type" value="Genomic_DNA"/>
</dbReference>
<accession>A0A8S4RLX1</accession>
<proteinExistence type="predicted"/>
<dbReference type="OrthoDB" id="7466345at2759"/>
<keyword evidence="2" id="KW-1185">Reference proteome</keyword>
<gene>
    <name evidence="1" type="primary">jg9817</name>
    <name evidence="1" type="ORF">PAEG_LOCUS14837</name>
</gene>
<evidence type="ECO:0000313" key="1">
    <source>
        <dbReference type="EMBL" id="CAH2237564.1"/>
    </source>
</evidence>